<keyword evidence="1" id="KW-0472">Membrane</keyword>
<dbReference type="Pfam" id="PF01041">
    <property type="entry name" value="DegT_DnrJ_EryC1"/>
    <property type="match status" value="2"/>
</dbReference>
<dbReference type="GO" id="GO:0000271">
    <property type="term" value="P:polysaccharide biosynthetic process"/>
    <property type="evidence" value="ECO:0007669"/>
    <property type="project" value="TreeGrafter"/>
</dbReference>
<feature type="transmembrane region" description="Helical" evidence="1">
    <location>
        <begin position="106"/>
        <end position="126"/>
    </location>
</feature>
<dbReference type="SUPFAM" id="SSF53383">
    <property type="entry name" value="PLP-dependent transferases"/>
    <property type="match status" value="1"/>
</dbReference>
<feature type="transmembrane region" description="Helical" evidence="1">
    <location>
        <begin position="37"/>
        <end position="56"/>
    </location>
</feature>
<dbReference type="InterPro" id="IPR000653">
    <property type="entry name" value="DegT/StrS_aminotransferase"/>
</dbReference>
<dbReference type="Gene3D" id="3.40.640.10">
    <property type="entry name" value="Type I PLP-dependent aspartate aminotransferase-like (Major domain)"/>
    <property type="match status" value="1"/>
</dbReference>
<dbReference type="PANTHER" id="PTHR30244">
    <property type="entry name" value="TRANSAMINASE"/>
    <property type="match status" value="1"/>
</dbReference>
<dbReference type="Gene3D" id="3.90.1150.10">
    <property type="entry name" value="Aspartate Aminotransferase, domain 1"/>
    <property type="match status" value="1"/>
</dbReference>
<dbReference type="EMBL" id="UOFD01000079">
    <property type="protein sequence ID" value="VAW54799.1"/>
    <property type="molecule type" value="Genomic_DNA"/>
</dbReference>
<dbReference type="AlphaFoldDB" id="A0A3B0WZW3"/>
<sequence>MFYQLPPVGNPVSLGQNLAAYTNDSLPEFLSPNHTQFYASGTAALAAAVMAAMAYVATQKTIPVDAEVILPAYGCPDLVSAVIFAGAKPVLVDMQANRPWLDLDKLAAAITVNTVAIVGVSLFGVAERWQQLRTIARRANVLLIEDSAQYFPSADEPEYGQGDVLVFSFGRGKPVSLLGGGATCANSAALYELLPKAVEMPTNLKHTITFFLKAKLYNAMISPWLYWLPQFLPFLHLGETRYHALREITGIDAARKKRLASNIMRYQNDKKLVQNKARISKGLNLFEEIINLPAVCAEEERDLNDRRLLRYPILVNAERRDEIYEKLKQAGLGVSKMYPSILPEIDGLQAIFSDKNFPQASEFAAKLLTLPVHAGVSKKDVKKIMSLLARI</sequence>
<name>A0A3B0WZW3_9ZZZZ</name>
<feature type="transmembrane region" description="Helical" evidence="1">
    <location>
        <begin position="68"/>
        <end position="86"/>
    </location>
</feature>
<dbReference type="GO" id="GO:0030170">
    <property type="term" value="F:pyridoxal phosphate binding"/>
    <property type="evidence" value="ECO:0007669"/>
    <property type="project" value="TreeGrafter"/>
</dbReference>
<keyword evidence="1" id="KW-1133">Transmembrane helix</keyword>
<keyword evidence="1" id="KW-0812">Transmembrane</keyword>
<protein>
    <submittedName>
        <fullName evidence="2">Pleiotropic regulatory protein</fullName>
    </submittedName>
</protein>
<dbReference type="InterPro" id="IPR015424">
    <property type="entry name" value="PyrdxlP-dep_Trfase"/>
</dbReference>
<organism evidence="2">
    <name type="scientific">hydrothermal vent metagenome</name>
    <dbReference type="NCBI Taxonomy" id="652676"/>
    <lineage>
        <taxon>unclassified sequences</taxon>
        <taxon>metagenomes</taxon>
        <taxon>ecological metagenomes</taxon>
    </lineage>
</organism>
<dbReference type="InterPro" id="IPR015422">
    <property type="entry name" value="PyrdxlP-dep_Trfase_small"/>
</dbReference>
<accession>A0A3B0WZW3</accession>
<gene>
    <name evidence="2" type="ORF">MNBD_GAMMA06-617</name>
</gene>
<dbReference type="PANTHER" id="PTHR30244:SF34">
    <property type="entry name" value="DTDP-4-AMINO-4,6-DIDEOXYGALACTOSE TRANSAMINASE"/>
    <property type="match status" value="1"/>
</dbReference>
<dbReference type="GO" id="GO:0008483">
    <property type="term" value="F:transaminase activity"/>
    <property type="evidence" value="ECO:0007669"/>
    <property type="project" value="TreeGrafter"/>
</dbReference>
<dbReference type="InterPro" id="IPR015421">
    <property type="entry name" value="PyrdxlP-dep_Trfase_major"/>
</dbReference>
<evidence type="ECO:0000313" key="2">
    <source>
        <dbReference type="EMBL" id="VAW54799.1"/>
    </source>
</evidence>
<proteinExistence type="predicted"/>
<evidence type="ECO:0000256" key="1">
    <source>
        <dbReference type="SAM" id="Phobius"/>
    </source>
</evidence>
<reference evidence="2" key="1">
    <citation type="submission" date="2018-06" db="EMBL/GenBank/DDBJ databases">
        <authorList>
            <person name="Zhirakovskaya E."/>
        </authorList>
    </citation>
    <scope>NUCLEOTIDE SEQUENCE</scope>
</reference>